<gene>
    <name evidence="8" type="ORF">SDRG_04324</name>
</gene>
<evidence type="ECO:0000256" key="7">
    <source>
        <dbReference type="SAM" id="Phobius"/>
    </source>
</evidence>
<evidence type="ECO:0008006" key="10">
    <source>
        <dbReference type="Google" id="ProtNLM"/>
    </source>
</evidence>
<sequence>MANTDDLHERASYILSSTTKPKAELVLKDGFESQETPKDLENGALVEGGPLALWSREAFGLFSQYGAIGVLYGMLPVLSLPIYTVYLNMEGYQTASYGVLVTVGWTFKVFWGMLSDCVPIFGYRRKSWMLIGWFTTMVCLAVMTFLPIGAPYCDRRIPNNVCKTPLRNISDADKAKFLNFDAPARGSTFIILSMFISFGYVIAACASDAMVVQYAQREPEAIRGRVQTAIYTVRTITGVFAQLVVAFLLNGKEYGGSFDFAVPPNAVYGICLAPCIVVVLTTIFVVVEAPSHATSFGDWRRSFWGLLQKRVMWQICAFRFINTMFHSMSATPTSPIASKWAKVEPLNDSLSAALGNVIYAALLIIVGKWGLNWNWRWTIAIASLGMVAIDSFVMMMTVWDVYRNQWFYTGVTMADNIPMSVRFIVSTYCAVEIADVGNEGATYGLITTVGNLASPVASVIYKYIDSYFDVSQDNILTDSTHVRWEATYVFLISYSCKVLALGWLFLLPPQKAQMQELKRRGGSSKLAGSLLILAFLASMVFSMTSSIMAIYPSTKCYRIAGGKGTVNGTCPK</sequence>
<name>T0S0Z4_SAPDV</name>
<feature type="transmembrane region" description="Helical" evidence="7">
    <location>
        <begin position="486"/>
        <end position="506"/>
    </location>
</feature>
<feature type="transmembrane region" description="Helical" evidence="7">
    <location>
        <begin position="526"/>
        <end position="551"/>
    </location>
</feature>
<dbReference type="OMA" id="NYMKELW"/>
<comment type="similarity">
    <text evidence="2">Belongs to the major facilitator superfamily. Folate-biopterin transporter (TC 2.A.71) family.</text>
</comment>
<dbReference type="VEuPathDB" id="FungiDB:SDRG_04324"/>
<evidence type="ECO:0000256" key="4">
    <source>
        <dbReference type="ARBA" id="ARBA00022692"/>
    </source>
</evidence>
<dbReference type="PANTHER" id="PTHR31585:SF5">
    <property type="entry name" value="RNA-BINDING S4 DOMAIN-CONTAINING PROTEIN"/>
    <property type="match status" value="1"/>
</dbReference>
<organism evidence="8 9">
    <name type="scientific">Saprolegnia diclina (strain VS20)</name>
    <dbReference type="NCBI Taxonomy" id="1156394"/>
    <lineage>
        <taxon>Eukaryota</taxon>
        <taxon>Sar</taxon>
        <taxon>Stramenopiles</taxon>
        <taxon>Oomycota</taxon>
        <taxon>Saprolegniomycetes</taxon>
        <taxon>Saprolegniales</taxon>
        <taxon>Saprolegniaceae</taxon>
        <taxon>Saprolegnia</taxon>
    </lineage>
</organism>
<dbReference type="AlphaFoldDB" id="T0S0Z4"/>
<keyword evidence="3" id="KW-0813">Transport</keyword>
<dbReference type="RefSeq" id="XP_008608215.1">
    <property type="nucleotide sequence ID" value="XM_008609993.1"/>
</dbReference>
<dbReference type="InterPro" id="IPR036259">
    <property type="entry name" value="MFS_trans_sf"/>
</dbReference>
<feature type="transmembrane region" description="Helical" evidence="7">
    <location>
        <begin position="379"/>
        <end position="399"/>
    </location>
</feature>
<dbReference type="Gene3D" id="1.20.1250.20">
    <property type="entry name" value="MFS general substrate transporter like domains"/>
    <property type="match status" value="1"/>
</dbReference>
<proteinExistence type="inferred from homology"/>
<keyword evidence="6 7" id="KW-0472">Membrane</keyword>
<dbReference type="GO" id="GO:0016020">
    <property type="term" value="C:membrane"/>
    <property type="evidence" value="ECO:0007669"/>
    <property type="project" value="UniProtKB-SubCell"/>
</dbReference>
<comment type="subcellular location">
    <subcellularLocation>
        <location evidence="1">Membrane</location>
        <topology evidence="1">Multi-pass membrane protein</topology>
    </subcellularLocation>
</comment>
<protein>
    <recommendedName>
        <fullName evidence="10">Folate-Biopterin Transporter (FBT) Family</fullName>
    </recommendedName>
</protein>
<feature type="transmembrane region" description="Helical" evidence="7">
    <location>
        <begin position="311"/>
        <end position="329"/>
    </location>
</feature>
<dbReference type="OrthoDB" id="63168at2759"/>
<evidence type="ECO:0000256" key="1">
    <source>
        <dbReference type="ARBA" id="ARBA00004141"/>
    </source>
</evidence>
<dbReference type="EMBL" id="JH767141">
    <property type="protein sequence ID" value="EQC38623.1"/>
    <property type="molecule type" value="Genomic_DNA"/>
</dbReference>
<feature type="transmembrane region" description="Helical" evidence="7">
    <location>
        <begin position="349"/>
        <end position="367"/>
    </location>
</feature>
<dbReference type="Pfam" id="PF03092">
    <property type="entry name" value="BT1"/>
    <property type="match status" value="1"/>
</dbReference>
<dbReference type="Proteomes" id="UP000030762">
    <property type="component" value="Unassembled WGS sequence"/>
</dbReference>
<dbReference type="PANTHER" id="PTHR31585">
    <property type="entry name" value="FOLATE-BIOPTERIN TRANSPORTER 1, CHLOROPLASTIC"/>
    <property type="match status" value="1"/>
</dbReference>
<evidence type="ECO:0000313" key="9">
    <source>
        <dbReference type="Proteomes" id="UP000030762"/>
    </source>
</evidence>
<feature type="transmembrane region" description="Helical" evidence="7">
    <location>
        <begin position="266"/>
        <end position="290"/>
    </location>
</feature>
<dbReference type="InParanoid" id="T0S0Z4"/>
<dbReference type="InterPro" id="IPR039309">
    <property type="entry name" value="BT1"/>
</dbReference>
<evidence type="ECO:0000256" key="6">
    <source>
        <dbReference type="ARBA" id="ARBA00023136"/>
    </source>
</evidence>
<dbReference type="GeneID" id="19945051"/>
<feature type="transmembrane region" description="Helical" evidence="7">
    <location>
        <begin position="189"/>
        <end position="211"/>
    </location>
</feature>
<keyword evidence="4 7" id="KW-0812">Transmembrane</keyword>
<evidence type="ECO:0000256" key="5">
    <source>
        <dbReference type="ARBA" id="ARBA00022989"/>
    </source>
</evidence>
<feature type="transmembrane region" description="Helical" evidence="7">
    <location>
        <begin position="65"/>
        <end position="83"/>
    </location>
</feature>
<dbReference type="eggNOG" id="ENOG502RVJ4">
    <property type="taxonomic scope" value="Eukaryota"/>
</dbReference>
<feature type="transmembrane region" description="Helical" evidence="7">
    <location>
        <begin position="231"/>
        <end position="251"/>
    </location>
</feature>
<reference evidence="8 9" key="1">
    <citation type="submission" date="2012-04" db="EMBL/GenBank/DDBJ databases">
        <title>The Genome Sequence of Saprolegnia declina VS20.</title>
        <authorList>
            <consortium name="The Broad Institute Genome Sequencing Platform"/>
            <person name="Russ C."/>
            <person name="Nusbaum C."/>
            <person name="Tyler B."/>
            <person name="van West P."/>
            <person name="Dieguez-Uribeondo J."/>
            <person name="de Bruijn I."/>
            <person name="Tripathy S."/>
            <person name="Jiang R."/>
            <person name="Young S.K."/>
            <person name="Zeng Q."/>
            <person name="Gargeya S."/>
            <person name="Fitzgerald M."/>
            <person name="Haas B."/>
            <person name="Abouelleil A."/>
            <person name="Alvarado L."/>
            <person name="Arachchi H.M."/>
            <person name="Berlin A."/>
            <person name="Chapman S.B."/>
            <person name="Goldberg J."/>
            <person name="Griggs A."/>
            <person name="Gujja S."/>
            <person name="Hansen M."/>
            <person name="Howarth C."/>
            <person name="Imamovic A."/>
            <person name="Larimer J."/>
            <person name="McCowen C."/>
            <person name="Montmayeur A."/>
            <person name="Murphy C."/>
            <person name="Neiman D."/>
            <person name="Pearson M."/>
            <person name="Priest M."/>
            <person name="Roberts A."/>
            <person name="Saif S."/>
            <person name="Shea T."/>
            <person name="Sisk P."/>
            <person name="Sykes S."/>
            <person name="Wortman J."/>
            <person name="Nusbaum C."/>
            <person name="Birren B."/>
        </authorList>
    </citation>
    <scope>NUCLEOTIDE SEQUENCE [LARGE SCALE GENOMIC DNA]</scope>
    <source>
        <strain evidence="8 9">VS20</strain>
    </source>
</reference>
<dbReference type="SUPFAM" id="SSF103473">
    <property type="entry name" value="MFS general substrate transporter"/>
    <property type="match status" value="1"/>
</dbReference>
<keyword evidence="5 7" id="KW-1133">Transmembrane helix</keyword>
<dbReference type="STRING" id="1156394.T0S0Z4"/>
<evidence type="ECO:0000256" key="3">
    <source>
        <dbReference type="ARBA" id="ARBA00022448"/>
    </source>
</evidence>
<feature type="transmembrane region" description="Helical" evidence="7">
    <location>
        <begin position="95"/>
        <end position="115"/>
    </location>
</feature>
<evidence type="ECO:0000313" key="8">
    <source>
        <dbReference type="EMBL" id="EQC38623.1"/>
    </source>
</evidence>
<evidence type="ECO:0000256" key="2">
    <source>
        <dbReference type="ARBA" id="ARBA00007015"/>
    </source>
</evidence>
<feature type="transmembrane region" description="Helical" evidence="7">
    <location>
        <begin position="127"/>
        <end position="150"/>
    </location>
</feature>
<keyword evidence="9" id="KW-1185">Reference proteome</keyword>
<accession>T0S0Z4</accession>